<name>A0AB38DPY5_9NEIS</name>
<dbReference type="KEGG" id="nzo:SAMEA4504057_0826"/>
<dbReference type="Proteomes" id="UP000215033">
    <property type="component" value="Chromosome 1"/>
</dbReference>
<reference evidence="2 4" key="2">
    <citation type="submission" date="2017-06" db="EMBL/GenBank/DDBJ databases">
        <authorList>
            <consortium name="Pathogen Informatics"/>
        </authorList>
    </citation>
    <scope>NUCLEOTIDE SEQUENCE [LARGE SCALE GENOMIC DNA]</scope>
    <source>
        <strain evidence="2 4">NCTC12230</strain>
    </source>
</reference>
<dbReference type="AlphaFoldDB" id="A0AB38DPY5"/>
<evidence type="ECO:0000313" key="4">
    <source>
        <dbReference type="Proteomes" id="UP000215033"/>
    </source>
</evidence>
<evidence type="ECO:0000313" key="1">
    <source>
        <dbReference type="EMBL" id="OSI09571.1"/>
    </source>
</evidence>
<keyword evidence="3" id="KW-1185">Reference proteome</keyword>
<organism evidence="2 4">
    <name type="scientific">Neisseria zoodegmatis</name>
    <dbReference type="NCBI Taxonomy" id="326523"/>
    <lineage>
        <taxon>Bacteria</taxon>
        <taxon>Pseudomonadati</taxon>
        <taxon>Pseudomonadota</taxon>
        <taxon>Betaproteobacteria</taxon>
        <taxon>Neisseriales</taxon>
        <taxon>Neisseriaceae</taxon>
        <taxon>Neisseria</taxon>
    </lineage>
</organism>
<dbReference type="EMBL" id="MTBM01000012">
    <property type="protein sequence ID" value="OSI09571.1"/>
    <property type="molecule type" value="Genomic_DNA"/>
</dbReference>
<evidence type="ECO:0000313" key="2">
    <source>
        <dbReference type="EMBL" id="SNU79331.1"/>
    </source>
</evidence>
<evidence type="ECO:0000313" key="3">
    <source>
        <dbReference type="Proteomes" id="UP000193466"/>
    </source>
</evidence>
<reference evidence="1 3" key="1">
    <citation type="submission" date="2017-01" db="EMBL/GenBank/DDBJ databases">
        <authorList>
            <person name="Wolfgang W.J."/>
            <person name="Cole J."/>
            <person name="Wroblewski D."/>
            <person name="Mcginnis J."/>
            <person name="Musser K.A."/>
        </authorList>
    </citation>
    <scope>NUCLEOTIDE SEQUENCE [LARGE SCALE GENOMIC DNA]</scope>
    <source>
        <strain evidence="1 3">DSM 21643</strain>
    </source>
</reference>
<dbReference type="Proteomes" id="UP000193466">
    <property type="component" value="Unassembled WGS sequence"/>
</dbReference>
<protein>
    <submittedName>
        <fullName evidence="2">Uncharacterized protein</fullName>
    </submittedName>
</protein>
<gene>
    <name evidence="1" type="ORF">BWD10_09085</name>
    <name evidence="2" type="ORF">SAMEA4504057_00826</name>
</gene>
<accession>A0AB38DPY5</accession>
<proteinExistence type="predicted"/>
<sequence length="270" mass="31743">MGMIFKDKKELEDKYIYGELAIKYLLHIENGDVDYADIAKFLLRAKFDHYAAGNTYKKMFDDTFKNIDPEYDDFGNFLQPFTFDEFGNEYSTPTRSFLIDVATYNDFYSEDFLTDYKQPHNIFWPKILFKEWIETIYSQNHSLESDNGMVNLPDVNEFLKLNKEKEQTIQNIRMQALAGQITRQQDNNLREDAANASFNEQPLTLKLANKAFSRFWGNANPLERDTHPENRDISKWIQEESNHEISKTMADKIAQVIRPEWAATGRKPQI</sequence>
<dbReference type="RefSeq" id="WP_085364044.1">
    <property type="nucleotide sequence ID" value="NZ_LT906434.1"/>
</dbReference>
<dbReference type="EMBL" id="LT906434">
    <property type="protein sequence ID" value="SNU79331.1"/>
    <property type="molecule type" value="Genomic_DNA"/>
</dbReference>